<evidence type="ECO:0000313" key="3">
    <source>
        <dbReference type="Proteomes" id="UP000655287"/>
    </source>
</evidence>
<feature type="compositionally biased region" description="Basic residues" evidence="1">
    <location>
        <begin position="1"/>
        <end position="10"/>
    </location>
</feature>
<dbReference type="RefSeq" id="WP_239137673.1">
    <property type="nucleotide sequence ID" value="NZ_BOOU01000062.1"/>
</dbReference>
<evidence type="ECO:0000313" key="2">
    <source>
        <dbReference type="EMBL" id="GII79710.1"/>
    </source>
</evidence>
<evidence type="ECO:0000256" key="1">
    <source>
        <dbReference type="SAM" id="MobiDB-lite"/>
    </source>
</evidence>
<comment type="caution">
    <text evidence="2">The sequence shown here is derived from an EMBL/GenBank/DDBJ whole genome shotgun (WGS) entry which is preliminary data.</text>
</comment>
<reference evidence="2" key="1">
    <citation type="submission" date="2021-01" db="EMBL/GenBank/DDBJ databases">
        <title>Whole genome shotgun sequence of Sphaerisporangium rufum NBRC 109079.</title>
        <authorList>
            <person name="Komaki H."/>
            <person name="Tamura T."/>
        </authorList>
    </citation>
    <scope>NUCLEOTIDE SEQUENCE</scope>
    <source>
        <strain evidence="2">NBRC 109079</strain>
    </source>
</reference>
<protein>
    <recommendedName>
        <fullName evidence="4">Class I SAM-dependent methyltransferase</fullName>
    </recommendedName>
</protein>
<sequence>MTAGPRRRPGRPVGEITRGTTGHNRLRRCDRWTAAVYRPLLVAADRPLVVDLGYGASHVTTSELFRRLRRVRPDVEVVGLEIDPARVAAARPHERPGLTFARGGFELPVDRPPVIVRAFNVLRQYGESEAWAAWDLLRSRLAPGGVIVEGTCSEIGHRACWVALDARGPRTVTLAARLAGFDRPSALAERLPKTLIHRNVPGERVHAFLRDFDHAWQVCAPYGAYGARPRWTAAVELLAGSWPVAAVPPLGGRRRWRLGEVTLPWSALAPAGPPARARDATA</sequence>
<dbReference type="Proteomes" id="UP000655287">
    <property type="component" value="Unassembled WGS sequence"/>
</dbReference>
<dbReference type="SUPFAM" id="SSF53335">
    <property type="entry name" value="S-adenosyl-L-methionine-dependent methyltransferases"/>
    <property type="match status" value="1"/>
</dbReference>
<feature type="region of interest" description="Disordered" evidence="1">
    <location>
        <begin position="1"/>
        <end position="22"/>
    </location>
</feature>
<name>A0A919V6U7_9ACTN</name>
<dbReference type="AlphaFoldDB" id="A0A919V6U7"/>
<dbReference type="InterPro" id="IPR029063">
    <property type="entry name" value="SAM-dependent_MTases_sf"/>
</dbReference>
<dbReference type="Gene3D" id="3.40.50.150">
    <property type="entry name" value="Vaccinia Virus protein VP39"/>
    <property type="match status" value="1"/>
</dbReference>
<dbReference type="EMBL" id="BOOU01000062">
    <property type="protein sequence ID" value="GII79710.1"/>
    <property type="molecule type" value="Genomic_DNA"/>
</dbReference>
<evidence type="ECO:0008006" key="4">
    <source>
        <dbReference type="Google" id="ProtNLM"/>
    </source>
</evidence>
<organism evidence="2 3">
    <name type="scientific">Sphaerisporangium rufum</name>
    <dbReference type="NCBI Taxonomy" id="1381558"/>
    <lineage>
        <taxon>Bacteria</taxon>
        <taxon>Bacillati</taxon>
        <taxon>Actinomycetota</taxon>
        <taxon>Actinomycetes</taxon>
        <taxon>Streptosporangiales</taxon>
        <taxon>Streptosporangiaceae</taxon>
        <taxon>Sphaerisporangium</taxon>
    </lineage>
</organism>
<keyword evidence="3" id="KW-1185">Reference proteome</keyword>
<proteinExistence type="predicted"/>
<accession>A0A919V6U7</accession>
<gene>
    <name evidence="2" type="ORF">Sru01_46920</name>
</gene>